<dbReference type="HOGENOM" id="CLU_1519292_0_0_1"/>
<keyword evidence="3" id="KW-1185">Reference proteome</keyword>
<sequence>MNNLKHFCSSQVETIWSVDNTPIVRCDSLWFSVLLWPWVILFIKLPCFSTLEDVLPITGVHASSVTLDKVTARFGVDNIPGKTMFYAGMLSRATLQDEETEKLFNNELNVCCVQATPQRLASLRAATAEDPTLQSVIGMLNDKHSIITQERKPFMGFKDELSYEDGLLFKGNRLVIP</sequence>
<dbReference type="OrthoDB" id="6250588at2759"/>
<accession>R7UGU2</accession>
<dbReference type="STRING" id="283909.R7UGU2"/>
<reference evidence="1 3" key="2">
    <citation type="journal article" date="2013" name="Nature">
        <title>Insights into bilaterian evolution from three spiralian genomes.</title>
        <authorList>
            <person name="Simakov O."/>
            <person name="Marletaz F."/>
            <person name="Cho S.J."/>
            <person name="Edsinger-Gonzales E."/>
            <person name="Havlak P."/>
            <person name="Hellsten U."/>
            <person name="Kuo D.H."/>
            <person name="Larsson T."/>
            <person name="Lv J."/>
            <person name="Arendt D."/>
            <person name="Savage R."/>
            <person name="Osoegawa K."/>
            <person name="de Jong P."/>
            <person name="Grimwood J."/>
            <person name="Chapman J.A."/>
            <person name="Shapiro H."/>
            <person name="Aerts A."/>
            <person name="Otillar R.P."/>
            <person name="Terry A.Y."/>
            <person name="Boore J.L."/>
            <person name="Grigoriev I.V."/>
            <person name="Lindberg D.R."/>
            <person name="Seaver E.C."/>
            <person name="Weisblat D.A."/>
            <person name="Putnam N.H."/>
            <person name="Rokhsar D.S."/>
        </authorList>
    </citation>
    <scope>NUCLEOTIDE SEQUENCE</scope>
    <source>
        <strain evidence="1 3">I ESC-2004</strain>
    </source>
</reference>
<evidence type="ECO:0000313" key="1">
    <source>
        <dbReference type="EMBL" id="ELU02477.1"/>
    </source>
</evidence>
<gene>
    <name evidence="1" type="ORF">CAPTEDRAFT_191379</name>
</gene>
<name>R7UGU2_CAPTE</name>
<reference evidence="3" key="1">
    <citation type="submission" date="2012-12" db="EMBL/GenBank/DDBJ databases">
        <authorList>
            <person name="Hellsten U."/>
            <person name="Grimwood J."/>
            <person name="Chapman J.A."/>
            <person name="Shapiro H."/>
            <person name="Aerts A."/>
            <person name="Otillar R.P."/>
            <person name="Terry A.Y."/>
            <person name="Boore J.L."/>
            <person name="Simakov O."/>
            <person name="Marletaz F."/>
            <person name="Cho S.-J."/>
            <person name="Edsinger-Gonzales E."/>
            <person name="Havlak P."/>
            <person name="Kuo D.-H."/>
            <person name="Larsson T."/>
            <person name="Lv J."/>
            <person name="Arendt D."/>
            <person name="Savage R."/>
            <person name="Osoegawa K."/>
            <person name="de Jong P."/>
            <person name="Lindberg D.R."/>
            <person name="Seaver E.C."/>
            <person name="Weisblat D.A."/>
            <person name="Putnam N.H."/>
            <person name="Grigoriev I.V."/>
            <person name="Rokhsar D.S."/>
        </authorList>
    </citation>
    <scope>NUCLEOTIDE SEQUENCE</scope>
    <source>
        <strain evidence="3">I ESC-2004</strain>
    </source>
</reference>
<dbReference type="AlphaFoldDB" id="R7UGU2"/>
<reference evidence="2" key="3">
    <citation type="submission" date="2015-06" db="UniProtKB">
        <authorList>
            <consortium name="EnsemblMetazoa"/>
        </authorList>
    </citation>
    <scope>IDENTIFICATION</scope>
</reference>
<dbReference type="Proteomes" id="UP000014760">
    <property type="component" value="Unassembled WGS sequence"/>
</dbReference>
<proteinExistence type="predicted"/>
<protein>
    <submittedName>
        <fullName evidence="1 2">Uncharacterized protein</fullName>
    </submittedName>
</protein>
<evidence type="ECO:0000313" key="3">
    <source>
        <dbReference type="Proteomes" id="UP000014760"/>
    </source>
</evidence>
<organism evidence="1">
    <name type="scientific">Capitella teleta</name>
    <name type="common">Polychaete worm</name>
    <dbReference type="NCBI Taxonomy" id="283909"/>
    <lineage>
        <taxon>Eukaryota</taxon>
        <taxon>Metazoa</taxon>
        <taxon>Spiralia</taxon>
        <taxon>Lophotrochozoa</taxon>
        <taxon>Annelida</taxon>
        <taxon>Polychaeta</taxon>
        <taxon>Sedentaria</taxon>
        <taxon>Scolecida</taxon>
        <taxon>Capitellidae</taxon>
        <taxon>Capitella</taxon>
    </lineage>
</organism>
<dbReference type="EnsemblMetazoa" id="CapteT191379">
    <property type="protein sequence ID" value="CapteP191379"/>
    <property type="gene ID" value="CapteG191379"/>
</dbReference>
<evidence type="ECO:0000313" key="2">
    <source>
        <dbReference type="EnsemblMetazoa" id="CapteP191379"/>
    </source>
</evidence>
<dbReference type="EMBL" id="KB304010">
    <property type="protein sequence ID" value="ELU02477.1"/>
    <property type="molecule type" value="Genomic_DNA"/>
</dbReference>
<dbReference type="EMBL" id="AMQN01008807">
    <property type="status" value="NOT_ANNOTATED_CDS"/>
    <property type="molecule type" value="Genomic_DNA"/>
</dbReference>